<dbReference type="GO" id="GO:0046983">
    <property type="term" value="F:protein dimerization activity"/>
    <property type="evidence" value="ECO:0007669"/>
    <property type="project" value="InterPro"/>
</dbReference>
<evidence type="ECO:0000313" key="2">
    <source>
        <dbReference type="EMBL" id="KIK75916.1"/>
    </source>
</evidence>
<dbReference type="Pfam" id="PF05699">
    <property type="entry name" value="Dimer_Tnp_hAT"/>
    <property type="match status" value="1"/>
</dbReference>
<dbReference type="Proteomes" id="UP000054538">
    <property type="component" value="Unassembled WGS sequence"/>
</dbReference>
<feature type="non-terminal residue" evidence="2">
    <location>
        <position position="54"/>
    </location>
</feature>
<dbReference type="InterPro" id="IPR012337">
    <property type="entry name" value="RNaseH-like_sf"/>
</dbReference>
<organism evidence="2 3">
    <name type="scientific">Paxillus rubicundulus Ve08.2h10</name>
    <dbReference type="NCBI Taxonomy" id="930991"/>
    <lineage>
        <taxon>Eukaryota</taxon>
        <taxon>Fungi</taxon>
        <taxon>Dikarya</taxon>
        <taxon>Basidiomycota</taxon>
        <taxon>Agaricomycotina</taxon>
        <taxon>Agaricomycetes</taxon>
        <taxon>Agaricomycetidae</taxon>
        <taxon>Boletales</taxon>
        <taxon>Paxilineae</taxon>
        <taxon>Paxillaceae</taxon>
        <taxon>Paxillus</taxon>
    </lineage>
</organism>
<dbReference type="EMBL" id="KN827774">
    <property type="protein sequence ID" value="KIK75916.1"/>
    <property type="molecule type" value="Genomic_DNA"/>
</dbReference>
<evidence type="ECO:0000313" key="3">
    <source>
        <dbReference type="Proteomes" id="UP000054538"/>
    </source>
</evidence>
<proteinExistence type="predicted"/>
<sequence length="54" mass="5854">NAQLYPVWASLAHDYLAIMSSTVSSEWAFSAAAQTITKCHSQLKGDIVEATQVL</sequence>
<keyword evidence="3" id="KW-1185">Reference proteome</keyword>
<dbReference type="InParanoid" id="A0A0D0CXM9"/>
<accession>A0A0D0CXM9</accession>
<reference evidence="3" key="2">
    <citation type="submission" date="2015-01" db="EMBL/GenBank/DDBJ databases">
        <title>Evolutionary Origins and Diversification of the Mycorrhizal Mutualists.</title>
        <authorList>
            <consortium name="DOE Joint Genome Institute"/>
            <consortium name="Mycorrhizal Genomics Consortium"/>
            <person name="Kohler A."/>
            <person name="Kuo A."/>
            <person name="Nagy L.G."/>
            <person name="Floudas D."/>
            <person name="Copeland A."/>
            <person name="Barry K.W."/>
            <person name="Cichocki N."/>
            <person name="Veneault-Fourrey C."/>
            <person name="LaButti K."/>
            <person name="Lindquist E.A."/>
            <person name="Lipzen A."/>
            <person name="Lundell T."/>
            <person name="Morin E."/>
            <person name="Murat C."/>
            <person name="Riley R."/>
            <person name="Ohm R."/>
            <person name="Sun H."/>
            <person name="Tunlid A."/>
            <person name="Henrissat B."/>
            <person name="Grigoriev I.V."/>
            <person name="Hibbett D.S."/>
            <person name="Martin F."/>
        </authorList>
    </citation>
    <scope>NUCLEOTIDE SEQUENCE [LARGE SCALE GENOMIC DNA]</scope>
    <source>
        <strain evidence="3">Ve08.2h10</strain>
    </source>
</reference>
<dbReference type="SUPFAM" id="SSF53098">
    <property type="entry name" value="Ribonuclease H-like"/>
    <property type="match status" value="1"/>
</dbReference>
<dbReference type="AlphaFoldDB" id="A0A0D0CXM9"/>
<feature type="domain" description="HAT C-terminal dimerisation" evidence="1">
    <location>
        <begin position="1"/>
        <end position="52"/>
    </location>
</feature>
<feature type="non-terminal residue" evidence="2">
    <location>
        <position position="1"/>
    </location>
</feature>
<dbReference type="InterPro" id="IPR008906">
    <property type="entry name" value="HATC_C_dom"/>
</dbReference>
<dbReference type="HOGENOM" id="CLU_009123_15_3_1"/>
<gene>
    <name evidence="2" type="ORF">PAXRUDRAFT_103685</name>
</gene>
<evidence type="ECO:0000259" key="1">
    <source>
        <dbReference type="Pfam" id="PF05699"/>
    </source>
</evidence>
<dbReference type="OrthoDB" id="2692378at2759"/>
<name>A0A0D0CXM9_9AGAM</name>
<protein>
    <recommendedName>
        <fullName evidence="1">HAT C-terminal dimerisation domain-containing protein</fullName>
    </recommendedName>
</protein>
<reference evidence="2 3" key="1">
    <citation type="submission" date="2014-04" db="EMBL/GenBank/DDBJ databases">
        <authorList>
            <consortium name="DOE Joint Genome Institute"/>
            <person name="Kuo A."/>
            <person name="Kohler A."/>
            <person name="Jargeat P."/>
            <person name="Nagy L.G."/>
            <person name="Floudas D."/>
            <person name="Copeland A."/>
            <person name="Barry K.W."/>
            <person name="Cichocki N."/>
            <person name="Veneault-Fourrey C."/>
            <person name="LaButti K."/>
            <person name="Lindquist E.A."/>
            <person name="Lipzen A."/>
            <person name="Lundell T."/>
            <person name="Morin E."/>
            <person name="Murat C."/>
            <person name="Sun H."/>
            <person name="Tunlid A."/>
            <person name="Henrissat B."/>
            <person name="Grigoriev I.V."/>
            <person name="Hibbett D.S."/>
            <person name="Martin F."/>
            <person name="Nordberg H.P."/>
            <person name="Cantor M.N."/>
            <person name="Hua S.X."/>
        </authorList>
    </citation>
    <scope>NUCLEOTIDE SEQUENCE [LARGE SCALE GENOMIC DNA]</scope>
    <source>
        <strain evidence="2 3">Ve08.2h10</strain>
    </source>
</reference>